<dbReference type="GO" id="GO:0005739">
    <property type="term" value="C:mitochondrion"/>
    <property type="evidence" value="ECO:0007669"/>
    <property type="project" value="UniProtKB-ARBA"/>
</dbReference>
<feature type="signal peptide" evidence="2">
    <location>
        <begin position="1"/>
        <end position="15"/>
    </location>
</feature>
<evidence type="ECO:0000313" key="4">
    <source>
        <dbReference type="EMBL" id="QEG56974.1"/>
    </source>
</evidence>
<keyword evidence="4" id="KW-0378">Hydrolase</keyword>
<dbReference type="PANTHER" id="PTHR36181:SF3">
    <property type="entry name" value="INTRON-ENCODED DNA ENDONUCLEASE AI5 BETA"/>
    <property type="match status" value="1"/>
</dbReference>
<evidence type="ECO:0000256" key="2">
    <source>
        <dbReference type="SAM" id="SignalP"/>
    </source>
</evidence>
<feature type="domain" description="Homing endonuclease LAGLIDADG" evidence="3">
    <location>
        <begin position="125"/>
        <end position="204"/>
    </location>
</feature>
<gene>
    <name evidence="4" type="ORF">PPIT_000090</name>
</gene>
<keyword evidence="4" id="KW-0496">Mitochondrion</keyword>
<evidence type="ECO:0000256" key="1">
    <source>
        <dbReference type="ARBA" id="ARBA00002670"/>
    </source>
</evidence>
<reference evidence="4" key="2">
    <citation type="submission" date="2019-03" db="EMBL/GenBank/DDBJ databases">
        <authorList>
            <person name="Lee H.-H."/>
            <person name="Tsai I.J."/>
        </authorList>
    </citation>
    <scope>NUCLEOTIDE SEQUENCE</scope>
    <source>
        <strain evidence="4">BCRC 35384</strain>
    </source>
</reference>
<dbReference type="Gene3D" id="3.10.28.10">
    <property type="entry name" value="Homing endonucleases"/>
    <property type="match status" value="2"/>
</dbReference>
<feature type="domain" description="Homing endonuclease LAGLIDADG" evidence="3">
    <location>
        <begin position="247"/>
        <end position="368"/>
    </location>
</feature>
<feature type="chain" id="PRO_5022800315" evidence="2">
    <location>
        <begin position="16"/>
        <end position="396"/>
    </location>
</feature>
<evidence type="ECO:0000259" key="3">
    <source>
        <dbReference type="Pfam" id="PF00961"/>
    </source>
</evidence>
<dbReference type="AlphaFoldDB" id="A0A5B9RAW5"/>
<sequence>MISFLMLLCAGITSSSFKYSNLIMVIVTKLKQRSQSAGNFIYLFDCQNLAIEGCYISLSGAGSSNHIGSDSYHCFSNGKVLSKTKDIENTSETLRNKTLTNIKKVSIHVPTHLRPVNAQDFGHYLAGLIDGKGSFTLNQKGRKNLQLVIGFNELDASLAYYIKGQLGYGSVYKNKKEIILVVNNAQGMAKVIDLINGKLRSISKLDQIKNNILSYSFNPLTGAELKEMDYLTQFKLNDKPDLNNHWLSGFADATAVFQIKIIDRPITNLSTNLSYPALESTQQYVSSGQKGWLLQVVRLNFQIDQQTDDLLNLIKKYLGGNIGYNLNKNTYYYSSDNFGSAKKIIEFFDRYHLLSAKHVNYLKWRKAYVIIQNKEDLTNFALDKIIKLRNSMNKIL</sequence>
<dbReference type="Pfam" id="PF00961">
    <property type="entry name" value="LAGLIDADG_1"/>
    <property type="match status" value="2"/>
</dbReference>
<keyword evidence="4" id="KW-0540">Nuclease</keyword>
<dbReference type="SUPFAM" id="SSF55608">
    <property type="entry name" value="Homing endonucleases"/>
    <property type="match status" value="2"/>
</dbReference>
<reference evidence="4" key="1">
    <citation type="journal article" date="2019" name="Genome Biol. Evol.">
        <title>Evidence of extensive intraspecific noncoding reshuffling in a 169-kb mitochondrial genome of a basidiomycetous fungus.</title>
        <authorList>
            <person name="Lee H.H."/>
            <person name="Ke H.M."/>
            <person name="Lin C.I."/>
            <person name="Lee T.J."/>
            <person name="Chung C.L."/>
            <person name="Tsai I.J."/>
        </authorList>
    </citation>
    <scope>NUCLEOTIDE SEQUENCE</scope>
    <source>
        <strain evidence="4">BCRC 35384</strain>
    </source>
</reference>
<dbReference type="InterPro" id="IPR004860">
    <property type="entry name" value="LAGLIDADG_dom"/>
</dbReference>
<name>A0A5B9RAW5_9AGAM</name>
<dbReference type="InterPro" id="IPR027434">
    <property type="entry name" value="Homing_endonucl"/>
</dbReference>
<keyword evidence="4" id="KW-0255">Endonuclease</keyword>
<organism evidence="4">
    <name type="scientific">Porodaedalea pini</name>
    <dbReference type="NCBI Taxonomy" id="108901"/>
    <lineage>
        <taxon>Eukaryota</taxon>
        <taxon>Fungi</taxon>
        <taxon>Dikarya</taxon>
        <taxon>Basidiomycota</taxon>
        <taxon>Agaricomycotina</taxon>
        <taxon>Agaricomycetes</taxon>
        <taxon>Hymenochaetales</taxon>
        <taxon>Hymenochaetaceae</taxon>
        <taxon>Porodaedalea</taxon>
    </lineage>
</organism>
<protein>
    <submittedName>
        <fullName evidence="4">LAGLIDADG homing endonuclease</fullName>
    </submittedName>
</protein>
<accession>A0A5B9RAW5</accession>
<comment type="function">
    <text evidence="1">Mitochondrial DNA endonuclease involved in intron homing.</text>
</comment>
<geneLocation type="mitochondrion" evidence="4"/>
<dbReference type="EMBL" id="MK623257">
    <property type="protein sequence ID" value="QEG56974.1"/>
    <property type="molecule type" value="Genomic_DNA"/>
</dbReference>
<keyword evidence="2" id="KW-0732">Signal</keyword>
<dbReference type="PANTHER" id="PTHR36181">
    <property type="entry name" value="INTRON-ENCODED ENDONUCLEASE AI3-RELATED"/>
    <property type="match status" value="1"/>
</dbReference>
<dbReference type="GO" id="GO:0004519">
    <property type="term" value="F:endonuclease activity"/>
    <property type="evidence" value="ECO:0007669"/>
    <property type="project" value="UniProtKB-KW"/>
</dbReference>
<dbReference type="InterPro" id="IPR051289">
    <property type="entry name" value="LAGLIDADG_Endonuclease"/>
</dbReference>
<proteinExistence type="predicted"/>